<evidence type="ECO:0008006" key="3">
    <source>
        <dbReference type="Google" id="ProtNLM"/>
    </source>
</evidence>
<protein>
    <recommendedName>
        <fullName evidence="3">Polyketide cyclase / dehydrase and lipid transport</fullName>
    </recommendedName>
</protein>
<organism evidence="1 2">
    <name type="scientific">Tritonibacter litoralis</name>
    <dbReference type="NCBI Taxonomy" id="2662264"/>
    <lineage>
        <taxon>Bacteria</taxon>
        <taxon>Pseudomonadati</taxon>
        <taxon>Pseudomonadota</taxon>
        <taxon>Alphaproteobacteria</taxon>
        <taxon>Rhodobacterales</taxon>
        <taxon>Paracoccaceae</taxon>
        <taxon>Tritonibacter</taxon>
    </lineage>
</organism>
<accession>A0A843YGF8</accession>
<dbReference type="Proteomes" id="UP000444174">
    <property type="component" value="Unassembled WGS sequence"/>
</dbReference>
<dbReference type="SUPFAM" id="SSF55961">
    <property type="entry name" value="Bet v1-like"/>
    <property type="match status" value="1"/>
</dbReference>
<gene>
    <name evidence="1" type="ORF">GFB49_19270</name>
</gene>
<dbReference type="Gene3D" id="3.30.530.20">
    <property type="match status" value="1"/>
</dbReference>
<evidence type="ECO:0000313" key="1">
    <source>
        <dbReference type="EMBL" id="MQQ10600.1"/>
    </source>
</evidence>
<name>A0A843YGF8_9RHOB</name>
<dbReference type="EMBL" id="WIBF01000018">
    <property type="protein sequence ID" value="MQQ10600.1"/>
    <property type="molecule type" value="Genomic_DNA"/>
</dbReference>
<sequence length="136" mass="15493">MIRVEKERRVAADLEEVRSFAGNFFEIARWHPSVSEVRRQEDTRGTSRLLLLADGAELLERRLDNAKVAGLYTYTIVRGPMPVNDYTSTFEIAEDDGGVFIKWSGQFLSTTTDEEATKMISGIYEDGLQSIQEHFK</sequence>
<dbReference type="InterPro" id="IPR019587">
    <property type="entry name" value="Polyketide_cyclase/dehydratase"/>
</dbReference>
<dbReference type="Pfam" id="PF10604">
    <property type="entry name" value="Polyketide_cyc2"/>
    <property type="match status" value="1"/>
</dbReference>
<proteinExistence type="predicted"/>
<evidence type="ECO:0000313" key="2">
    <source>
        <dbReference type="Proteomes" id="UP000444174"/>
    </source>
</evidence>
<dbReference type="CDD" id="cd07821">
    <property type="entry name" value="PYR_PYL_RCAR_like"/>
    <property type="match status" value="1"/>
</dbReference>
<dbReference type="PANTHER" id="PTHR39332:SF7">
    <property type="entry name" value="SRPBCC FAMILY PROTEIN"/>
    <property type="match status" value="1"/>
</dbReference>
<dbReference type="AlphaFoldDB" id="A0A843YGF8"/>
<comment type="caution">
    <text evidence="1">The sequence shown here is derived from an EMBL/GenBank/DDBJ whole genome shotgun (WGS) entry which is preliminary data.</text>
</comment>
<keyword evidence="2" id="KW-1185">Reference proteome</keyword>
<dbReference type="InterPro" id="IPR023393">
    <property type="entry name" value="START-like_dom_sf"/>
</dbReference>
<dbReference type="RefSeq" id="WP_153217706.1">
    <property type="nucleotide sequence ID" value="NZ_WIBF01000018.1"/>
</dbReference>
<dbReference type="PANTHER" id="PTHR39332">
    <property type="entry name" value="BLL4707 PROTEIN"/>
    <property type="match status" value="1"/>
</dbReference>
<reference evidence="1 2" key="1">
    <citation type="submission" date="2019-10" db="EMBL/GenBank/DDBJ databases">
        <title>Epibacterium sp. nov., isolated from seawater.</title>
        <authorList>
            <person name="Zhang X."/>
            <person name="Li N."/>
        </authorList>
    </citation>
    <scope>NUCLEOTIDE SEQUENCE [LARGE SCALE GENOMIC DNA]</scope>
    <source>
        <strain evidence="1 2">SM1979</strain>
    </source>
</reference>